<gene>
    <name evidence="1" type="ORF">CHF27_012660</name>
</gene>
<comment type="caution">
    <text evidence="1">The sequence shown here is derived from an EMBL/GenBank/DDBJ whole genome shotgun (WGS) entry which is preliminary data.</text>
</comment>
<accession>A0A371IQ10</accession>
<sequence length="87" mass="10376">MRMYSRSNKRKKGTESNIPNILAFTLIRNFLIDRDYEDMRREYFIKNLSTSQVNQAMKDLKWLFKTYKGLDAVTIEDSKGKLTKFTL</sequence>
<dbReference type="EMBL" id="NOJZ02000038">
    <property type="protein sequence ID" value="RDY22569.1"/>
    <property type="molecule type" value="Genomic_DNA"/>
</dbReference>
<name>A0A371IQ10_9FIRM</name>
<dbReference type="RefSeq" id="WP_095406690.1">
    <property type="nucleotide sequence ID" value="NZ_NOJZ02000038.1"/>
</dbReference>
<reference evidence="1 2" key="1">
    <citation type="journal article" date="2017" name="Genome Announc.">
        <title>Draft Genome Sequence of Romboutsia maritimum sp. nov. Strain CCRI-22766(T), Isolated from Coastal Estuarine Mud.</title>
        <authorList>
            <person name="Maheux A.F."/>
            <person name="Boudreau D.K."/>
            <person name="Berube E."/>
            <person name="Boissinot M."/>
            <person name="Raymond F."/>
            <person name="Brodeur S."/>
            <person name="Corbeil J."/>
            <person name="Brightwell G."/>
            <person name="Broda D."/>
            <person name="Omar R.F."/>
            <person name="Bergeron M.G."/>
        </authorList>
    </citation>
    <scope>NUCLEOTIDE SEQUENCE [LARGE SCALE GENOMIC DNA]</scope>
    <source>
        <strain evidence="1 2">CCRI-22766</strain>
    </source>
</reference>
<proteinExistence type="predicted"/>
<keyword evidence="2" id="KW-1185">Reference proteome</keyword>
<protein>
    <submittedName>
        <fullName evidence="1">Uncharacterized protein</fullName>
    </submittedName>
</protein>
<evidence type="ECO:0000313" key="1">
    <source>
        <dbReference type="EMBL" id="RDY22569.1"/>
    </source>
</evidence>
<organism evidence="1 2">
    <name type="scientific">Romboutsia maritimum</name>
    <dbReference type="NCBI Taxonomy" id="2020948"/>
    <lineage>
        <taxon>Bacteria</taxon>
        <taxon>Bacillati</taxon>
        <taxon>Bacillota</taxon>
        <taxon>Clostridia</taxon>
        <taxon>Peptostreptococcales</taxon>
        <taxon>Peptostreptococcaceae</taxon>
        <taxon>Romboutsia</taxon>
    </lineage>
</organism>
<dbReference type="Proteomes" id="UP000243494">
    <property type="component" value="Unassembled WGS sequence"/>
</dbReference>
<dbReference type="AlphaFoldDB" id="A0A371IQ10"/>
<dbReference type="OrthoDB" id="1754126at2"/>
<evidence type="ECO:0000313" key="2">
    <source>
        <dbReference type="Proteomes" id="UP000243494"/>
    </source>
</evidence>